<evidence type="ECO:0000313" key="5">
    <source>
        <dbReference type="Proteomes" id="UP000253383"/>
    </source>
</evidence>
<dbReference type="GO" id="GO:0005737">
    <property type="term" value="C:cytoplasm"/>
    <property type="evidence" value="ECO:0007669"/>
    <property type="project" value="TreeGrafter"/>
</dbReference>
<gene>
    <name evidence="4" type="ORF">DUE52_24870</name>
</gene>
<protein>
    <submittedName>
        <fullName evidence="4">M1 family peptidase</fullName>
    </submittedName>
</protein>
<keyword evidence="5" id="KW-1185">Reference proteome</keyword>
<dbReference type="GO" id="GO:0016020">
    <property type="term" value="C:membrane"/>
    <property type="evidence" value="ECO:0007669"/>
    <property type="project" value="TreeGrafter"/>
</dbReference>
<proteinExistence type="predicted"/>
<dbReference type="CDD" id="cd09603">
    <property type="entry name" value="M1_APN_like"/>
    <property type="match status" value="1"/>
</dbReference>
<sequence>MKQWVVGLLAFWCVFPLFAQQPKQPSEPERLTPDTFTRQDSLRGSLRPERTCYNVLFYDLNLSVDPATKSIAGSNTIRYRVRTPFKRMQIDLFENLTIDAITQGGQSLRYTREGNAIFVTMKASQEKDNVEEIKIAYHGKPREAVNPPWDGGFSWSKDSTGNDWVGVSCEGLGASSWWPCKDHLSDEPESMQMTFRVPRGLKAVSNGRLQEEREVGDNQTEFVWAVSYSINTYNVTFNLGDYVTIQEQYRSRDYQYLDLNYHVLRYNEEKAKKHFEQVIGMLDCYEWYFGHYPYWRDGYSVVETPYWGMEHQSAIGYGNKYQNNPFGFDFILIHESAHEYFGNSLSVSDPAEMWIHESFATYMESIYVENTHGPPQAIKYLMTQKPLIKNKFPLMGPRGVNFQHKDTDIYYKGAWMLHSMRCVVDDDNVWFMALRKVALERKHSLVNTKQIIDILCRETEKDLRPIFDQFLNYAAPPVLEYKVTEKGDFIEVQHRWIADAPGFNMPLKYRFAYGPWHTLFTTREWQTMLIRRSQGWLNFAYELQYFGARPLVETAQKTQE</sequence>
<dbReference type="RefSeq" id="WP_114408782.1">
    <property type="nucleotide sequence ID" value="NZ_QOWE01000024.1"/>
</dbReference>
<dbReference type="GO" id="GO:0008270">
    <property type="term" value="F:zinc ion binding"/>
    <property type="evidence" value="ECO:0007669"/>
    <property type="project" value="InterPro"/>
</dbReference>
<dbReference type="GO" id="GO:0043171">
    <property type="term" value="P:peptide catabolic process"/>
    <property type="evidence" value="ECO:0007669"/>
    <property type="project" value="TreeGrafter"/>
</dbReference>
<accession>A0A368JGJ0</accession>
<dbReference type="EMBL" id="QOWE01000024">
    <property type="protein sequence ID" value="RCR66788.1"/>
    <property type="molecule type" value="Genomic_DNA"/>
</dbReference>
<dbReference type="SUPFAM" id="SSF55486">
    <property type="entry name" value="Metalloproteases ('zincins'), catalytic domain"/>
    <property type="match status" value="1"/>
</dbReference>
<dbReference type="GO" id="GO:0070006">
    <property type="term" value="F:metalloaminopeptidase activity"/>
    <property type="evidence" value="ECO:0007669"/>
    <property type="project" value="TreeGrafter"/>
</dbReference>
<evidence type="ECO:0000259" key="3">
    <source>
        <dbReference type="Pfam" id="PF17900"/>
    </source>
</evidence>
<dbReference type="PANTHER" id="PTHR11533">
    <property type="entry name" value="PROTEASE M1 ZINC METALLOPROTEASE"/>
    <property type="match status" value="1"/>
</dbReference>
<evidence type="ECO:0000256" key="1">
    <source>
        <dbReference type="SAM" id="SignalP"/>
    </source>
</evidence>
<dbReference type="PANTHER" id="PTHR11533:SF174">
    <property type="entry name" value="PUROMYCIN-SENSITIVE AMINOPEPTIDASE-RELATED"/>
    <property type="match status" value="1"/>
</dbReference>
<dbReference type="GO" id="GO:0005615">
    <property type="term" value="C:extracellular space"/>
    <property type="evidence" value="ECO:0007669"/>
    <property type="project" value="TreeGrafter"/>
</dbReference>
<dbReference type="AlphaFoldDB" id="A0A368JGJ0"/>
<feature type="chain" id="PRO_5016586908" evidence="1">
    <location>
        <begin position="20"/>
        <end position="560"/>
    </location>
</feature>
<dbReference type="Pfam" id="PF01433">
    <property type="entry name" value="Peptidase_M1"/>
    <property type="match status" value="1"/>
</dbReference>
<dbReference type="Gene3D" id="1.10.390.10">
    <property type="entry name" value="Neutral Protease Domain 2"/>
    <property type="match status" value="1"/>
</dbReference>
<name>A0A368JGJ0_9BACT</name>
<dbReference type="GO" id="GO:0042277">
    <property type="term" value="F:peptide binding"/>
    <property type="evidence" value="ECO:0007669"/>
    <property type="project" value="TreeGrafter"/>
</dbReference>
<dbReference type="SUPFAM" id="SSF63737">
    <property type="entry name" value="Leukotriene A4 hydrolase N-terminal domain"/>
    <property type="match status" value="1"/>
</dbReference>
<keyword evidence="1" id="KW-0732">Signal</keyword>
<dbReference type="OrthoDB" id="100605at2"/>
<evidence type="ECO:0000259" key="2">
    <source>
        <dbReference type="Pfam" id="PF01433"/>
    </source>
</evidence>
<dbReference type="Pfam" id="PF17900">
    <property type="entry name" value="Peptidase_M1_N"/>
    <property type="match status" value="1"/>
</dbReference>
<dbReference type="InterPro" id="IPR014782">
    <property type="entry name" value="Peptidase_M1_dom"/>
</dbReference>
<dbReference type="Gene3D" id="2.60.40.1730">
    <property type="entry name" value="tricorn interacting facor f3 domain"/>
    <property type="match status" value="1"/>
</dbReference>
<dbReference type="InterPro" id="IPR050344">
    <property type="entry name" value="Peptidase_M1_aminopeptidases"/>
</dbReference>
<evidence type="ECO:0000313" key="4">
    <source>
        <dbReference type="EMBL" id="RCR66788.1"/>
    </source>
</evidence>
<feature type="signal peptide" evidence="1">
    <location>
        <begin position="1"/>
        <end position="19"/>
    </location>
</feature>
<feature type="domain" description="Aminopeptidase N-like N-terminal" evidence="3">
    <location>
        <begin position="58"/>
        <end position="233"/>
    </location>
</feature>
<feature type="domain" description="Peptidase M1 membrane alanine aminopeptidase" evidence="2">
    <location>
        <begin position="331"/>
        <end position="470"/>
    </location>
</feature>
<dbReference type="Proteomes" id="UP000253383">
    <property type="component" value="Unassembled WGS sequence"/>
</dbReference>
<comment type="caution">
    <text evidence="4">The sequence shown here is derived from an EMBL/GenBank/DDBJ whole genome shotgun (WGS) entry which is preliminary data.</text>
</comment>
<reference evidence="4 5" key="1">
    <citation type="submission" date="2018-07" db="EMBL/GenBank/DDBJ databases">
        <title>Genome analysis of Larkinella rosea.</title>
        <authorList>
            <person name="Zhou Z."/>
            <person name="Wang G."/>
        </authorList>
    </citation>
    <scope>NUCLEOTIDE SEQUENCE [LARGE SCALE GENOMIC DNA]</scope>
    <source>
        <strain evidence="5">zzj9</strain>
    </source>
</reference>
<organism evidence="4 5">
    <name type="scientific">Larkinella punicea</name>
    <dbReference type="NCBI Taxonomy" id="2315727"/>
    <lineage>
        <taxon>Bacteria</taxon>
        <taxon>Pseudomonadati</taxon>
        <taxon>Bacteroidota</taxon>
        <taxon>Cytophagia</taxon>
        <taxon>Cytophagales</taxon>
        <taxon>Spirosomataceae</taxon>
        <taxon>Larkinella</taxon>
    </lineage>
</organism>
<dbReference type="InterPro" id="IPR027268">
    <property type="entry name" value="Peptidase_M4/M1_CTD_sf"/>
</dbReference>
<dbReference type="InterPro" id="IPR042097">
    <property type="entry name" value="Aminopeptidase_N-like_N_sf"/>
</dbReference>
<dbReference type="InterPro" id="IPR045357">
    <property type="entry name" value="Aminopeptidase_N-like_N"/>
</dbReference>